<evidence type="ECO:0000313" key="7">
    <source>
        <dbReference type="EMBL" id="OPX17806.1"/>
    </source>
</evidence>
<dbReference type="InterPro" id="IPR000845">
    <property type="entry name" value="Nucleoside_phosphorylase_d"/>
</dbReference>
<evidence type="ECO:0000256" key="4">
    <source>
        <dbReference type="ARBA" id="ARBA00022801"/>
    </source>
</evidence>
<dbReference type="InterPro" id="IPR010049">
    <property type="entry name" value="MTA_SAH_Nsdase"/>
</dbReference>
<evidence type="ECO:0000313" key="8">
    <source>
        <dbReference type="Proteomes" id="UP000191663"/>
    </source>
</evidence>
<dbReference type="AlphaFoldDB" id="A0A1V4QGF5"/>
<evidence type="ECO:0000256" key="3">
    <source>
        <dbReference type="ARBA" id="ARBA00022605"/>
    </source>
</evidence>
<dbReference type="UniPathway" id="UPA00904">
    <property type="reaction ID" value="UER00871"/>
</dbReference>
<evidence type="ECO:0000256" key="1">
    <source>
        <dbReference type="ARBA" id="ARBA00004945"/>
    </source>
</evidence>
<comment type="pathway">
    <text evidence="1">Amino-acid biosynthesis; L-methionine biosynthesis via salvage pathway; S-methyl-5-thio-alpha-D-ribose 1-phosphate from S-methyl-5'-thioadenosine (hydrolase route): step 1/2.</text>
</comment>
<dbReference type="CDD" id="cd09008">
    <property type="entry name" value="MTAN"/>
    <property type="match status" value="1"/>
</dbReference>
<dbReference type="InterPro" id="IPR035994">
    <property type="entry name" value="Nucleoside_phosphorylase_sf"/>
</dbReference>
<name>A0A1V4QGF5_UNCW3</name>
<protein>
    <recommendedName>
        <fullName evidence="2">adenosylhomocysteine nucleosidase</fullName>
        <ecNumber evidence="2">3.2.2.9</ecNumber>
    </recommendedName>
</protein>
<reference evidence="8" key="1">
    <citation type="submission" date="2017-01" db="EMBL/GenBank/DDBJ databases">
        <title>Novel pathways for hydrocarbon cycling and metabolic interdependencies in hydrothermal sediment communities.</title>
        <authorList>
            <person name="Dombrowski N."/>
            <person name="Seitz K."/>
            <person name="Teske A."/>
            <person name="Baker B."/>
        </authorList>
    </citation>
    <scope>NUCLEOTIDE SEQUENCE [LARGE SCALE GENOMIC DNA]</scope>
</reference>
<evidence type="ECO:0000256" key="2">
    <source>
        <dbReference type="ARBA" id="ARBA00011974"/>
    </source>
</evidence>
<gene>
    <name evidence="7" type="ORF">BXT86_04545</name>
</gene>
<dbReference type="GO" id="GO:0019509">
    <property type="term" value="P:L-methionine salvage from methylthioadenosine"/>
    <property type="evidence" value="ECO:0007669"/>
    <property type="project" value="UniProtKB-UniPathway"/>
</dbReference>
<dbReference type="NCBIfam" id="TIGR01704">
    <property type="entry name" value="MTA_SAH-Nsdase"/>
    <property type="match status" value="1"/>
</dbReference>
<evidence type="ECO:0000259" key="6">
    <source>
        <dbReference type="Pfam" id="PF01048"/>
    </source>
</evidence>
<evidence type="ECO:0000256" key="5">
    <source>
        <dbReference type="ARBA" id="ARBA00023167"/>
    </source>
</evidence>
<dbReference type="GO" id="GO:0008782">
    <property type="term" value="F:adenosylhomocysteine nucleosidase activity"/>
    <property type="evidence" value="ECO:0007669"/>
    <property type="project" value="UniProtKB-EC"/>
</dbReference>
<dbReference type="NCBIfam" id="NF004079">
    <property type="entry name" value="PRK05584.1"/>
    <property type="match status" value="1"/>
</dbReference>
<keyword evidence="4" id="KW-0378">Hydrolase</keyword>
<accession>A0A1V4QGF5</accession>
<organism evidence="7 8">
    <name type="scientific">candidate division WOR-3 bacterium 4484_100</name>
    <dbReference type="NCBI Taxonomy" id="1936077"/>
    <lineage>
        <taxon>Bacteria</taxon>
        <taxon>Bacteria division WOR-3</taxon>
    </lineage>
</organism>
<keyword evidence="3" id="KW-0028">Amino-acid biosynthesis</keyword>
<dbReference type="GO" id="GO:0009164">
    <property type="term" value="P:nucleoside catabolic process"/>
    <property type="evidence" value="ECO:0007669"/>
    <property type="project" value="InterPro"/>
</dbReference>
<dbReference type="Proteomes" id="UP000191663">
    <property type="component" value="Unassembled WGS sequence"/>
</dbReference>
<sequence>MTFLLCLFLILPFHRIGIMGAMDKELNLIKQKMKIEEVDTLAQKIFTVGSIKGIPCVCVQAGVGKVNAALTAEILILKYQVDAIIFSGVAGGINPQLKIGDIVISERVLHHDFGQILPDQFIPGDTTGYSADTVLIEIALKAVKDVKFPEVPKKLCKEKEHLPRVVLGRIVSGDQFISSEKKRQWLAQTFRADCVEMEGSGMAQVCALNKLPFLIIRCVSDLANEKAEIDFPAFVGYSAENSSLLLLKMIELLGE</sequence>
<dbReference type="PANTHER" id="PTHR46832">
    <property type="entry name" value="5'-METHYLTHIOADENOSINE/S-ADENOSYLHOMOCYSTEINE NUCLEOSIDASE"/>
    <property type="match status" value="1"/>
</dbReference>
<dbReference type="GO" id="GO:0008930">
    <property type="term" value="F:methylthioadenosine nucleosidase activity"/>
    <property type="evidence" value="ECO:0007669"/>
    <property type="project" value="InterPro"/>
</dbReference>
<dbReference type="SUPFAM" id="SSF53167">
    <property type="entry name" value="Purine and uridine phosphorylases"/>
    <property type="match status" value="1"/>
</dbReference>
<dbReference type="Pfam" id="PF01048">
    <property type="entry name" value="PNP_UDP_1"/>
    <property type="match status" value="1"/>
</dbReference>
<dbReference type="GO" id="GO:0005829">
    <property type="term" value="C:cytosol"/>
    <property type="evidence" value="ECO:0007669"/>
    <property type="project" value="TreeGrafter"/>
</dbReference>
<dbReference type="EC" id="3.2.2.9" evidence="2"/>
<dbReference type="PANTHER" id="PTHR46832:SF1">
    <property type="entry name" value="5'-METHYLTHIOADENOSINE_S-ADENOSYLHOMOCYSTEINE NUCLEOSIDASE"/>
    <property type="match status" value="1"/>
</dbReference>
<proteinExistence type="predicted"/>
<dbReference type="GO" id="GO:0019284">
    <property type="term" value="P:L-methionine salvage from S-adenosylmethionine"/>
    <property type="evidence" value="ECO:0007669"/>
    <property type="project" value="TreeGrafter"/>
</dbReference>
<comment type="caution">
    <text evidence="7">The sequence shown here is derived from an EMBL/GenBank/DDBJ whole genome shotgun (WGS) entry which is preliminary data.</text>
</comment>
<keyword evidence="5" id="KW-0486">Methionine biosynthesis</keyword>
<feature type="domain" description="Nucleoside phosphorylase" evidence="6">
    <location>
        <begin position="15"/>
        <end position="251"/>
    </location>
</feature>
<dbReference type="EMBL" id="MUKB01000075">
    <property type="protein sequence ID" value="OPX17806.1"/>
    <property type="molecule type" value="Genomic_DNA"/>
</dbReference>
<dbReference type="Gene3D" id="3.40.50.1580">
    <property type="entry name" value="Nucleoside phosphorylase domain"/>
    <property type="match status" value="1"/>
</dbReference>